<dbReference type="InterPro" id="IPR027417">
    <property type="entry name" value="P-loop_NTPase"/>
</dbReference>
<gene>
    <name evidence="1" type="ORF">ST1E_0659</name>
</gene>
<sequence>MSFFLPWQLELAEIYLKNKDKIHTSIVHGSNGIGKFEFAFSYAASLLCESEHNTIACGGCTSCNLIEKNNHPDLKLIYPESMNMNKSEMSLEGEGFRYIDIIENNNYSREIRVQQIRDLLPWLNVTSHRGKKKIIIIYSANCLNEISSNALLKILEEPPLGVVFLIVTNNLHKLLPTIISRCQLIHLPIPKKNISLDWLRNVTKLDLLDIEKWLTFTGGAPLKSFFIIKNNLSEPCPFWIMGFLDHISGKRDFKLYSFLDDNFDKISLFEWIDFFQKLYFDLMLIKFNNSIRYFIKIEDTISDISKKIEKHNIIEMILYLNNKKLLIDNNHNINARLLVNVLLQKIMTQVN</sequence>
<dbReference type="KEGG" id="kga:ST1E_0659"/>
<keyword evidence="2" id="KW-1185">Reference proteome</keyword>
<dbReference type="PANTHER" id="PTHR11669">
    <property type="entry name" value="REPLICATION FACTOR C / DNA POLYMERASE III GAMMA-TAU SUBUNIT"/>
    <property type="match status" value="1"/>
</dbReference>
<organism evidence="1 2">
    <name type="scientific">Candidatus Kinetoplastidibacterium galati TCC219</name>
    <dbReference type="NCBI Taxonomy" id="1208921"/>
    <lineage>
        <taxon>Bacteria</taxon>
        <taxon>Pseudomonadati</taxon>
        <taxon>Pseudomonadota</taxon>
        <taxon>Betaproteobacteria</taxon>
        <taxon>Candidatus Kinetoplastidibacterium</taxon>
    </lineage>
</organism>
<dbReference type="GO" id="GO:0006261">
    <property type="term" value="P:DNA-templated DNA replication"/>
    <property type="evidence" value="ECO:0007669"/>
    <property type="project" value="TreeGrafter"/>
</dbReference>
<accession>M1LU14</accession>
<keyword evidence="1" id="KW-0808">Transferase</keyword>
<reference evidence="1 2" key="1">
    <citation type="journal article" date="2013" name="Genome Biol. Evol.">
        <title>Genome evolution and phylogenomic analysis of candidatus kinetoplastibacterium, the betaproteobacterial endosymbionts of strigomonas and angomonas.</title>
        <authorList>
            <person name="Alves J.M."/>
            <person name="Serrano M.G."/>
            <person name="Maia da Silva F."/>
            <person name="Voegtly L.J."/>
            <person name="Matveyev A.V."/>
            <person name="Teixeira M.M."/>
            <person name="Camargo E.P."/>
            <person name="Buck G.A."/>
        </authorList>
    </citation>
    <scope>NUCLEOTIDE SEQUENCE [LARGE SCALE GENOMIC DNA]</scope>
    <source>
        <strain evidence="1 2">TCC219</strain>
    </source>
</reference>
<dbReference type="STRING" id="1208921.ST1E_0659"/>
<dbReference type="OrthoDB" id="9811073at2"/>
<dbReference type="InterPro" id="IPR050238">
    <property type="entry name" value="DNA_Rep/Repair_Clamp_Loader"/>
</dbReference>
<dbReference type="GO" id="GO:0003887">
    <property type="term" value="F:DNA-directed DNA polymerase activity"/>
    <property type="evidence" value="ECO:0007669"/>
    <property type="project" value="UniProtKB-EC"/>
</dbReference>
<evidence type="ECO:0000313" key="1">
    <source>
        <dbReference type="EMBL" id="AGF49047.1"/>
    </source>
</evidence>
<protein>
    <submittedName>
        <fullName evidence="1">DNA polymerase III subunit delta</fullName>
        <ecNumber evidence="1">2.7.7.7</ecNumber>
    </submittedName>
</protein>
<name>M1LU14_9PROT</name>
<dbReference type="Gene3D" id="3.40.50.300">
    <property type="entry name" value="P-loop containing nucleotide triphosphate hydrolases"/>
    <property type="match status" value="1"/>
</dbReference>
<dbReference type="HOGENOM" id="CLU_006229_4_3_4"/>
<dbReference type="PATRIC" id="fig|1208921.3.peg.328"/>
<dbReference type="eggNOG" id="COG0470">
    <property type="taxonomic scope" value="Bacteria"/>
</dbReference>
<dbReference type="Pfam" id="PF13177">
    <property type="entry name" value="DNA_pol3_delta2"/>
    <property type="match status" value="1"/>
</dbReference>
<dbReference type="EMBL" id="CP003806">
    <property type="protein sequence ID" value="AGF49047.1"/>
    <property type="molecule type" value="Genomic_DNA"/>
</dbReference>
<dbReference type="SUPFAM" id="SSF52540">
    <property type="entry name" value="P-loop containing nucleoside triphosphate hydrolases"/>
    <property type="match status" value="1"/>
</dbReference>
<dbReference type="PANTHER" id="PTHR11669:SF8">
    <property type="entry name" value="DNA POLYMERASE III SUBUNIT DELTA"/>
    <property type="match status" value="1"/>
</dbReference>
<proteinExistence type="predicted"/>
<dbReference type="Proteomes" id="UP000011658">
    <property type="component" value="Chromosome"/>
</dbReference>
<keyword evidence="1" id="KW-0548">Nucleotidyltransferase</keyword>
<dbReference type="AlphaFoldDB" id="M1LU14"/>
<dbReference type="EC" id="2.7.7.7" evidence="1"/>
<dbReference type="RefSeq" id="WP_015389532.1">
    <property type="nucleotide sequence ID" value="NC_020284.1"/>
</dbReference>
<evidence type="ECO:0000313" key="2">
    <source>
        <dbReference type="Proteomes" id="UP000011658"/>
    </source>
</evidence>